<evidence type="ECO:0000256" key="1">
    <source>
        <dbReference type="SAM" id="MobiDB-lite"/>
    </source>
</evidence>
<feature type="region of interest" description="Disordered" evidence="1">
    <location>
        <begin position="119"/>
        <end position="144"/>
    </location>
</feature>
<evidence type="ECO:0000313" key="3">
    <source>
        <dbReference type="Proteomes" id="UP000186657"/>
    </source>
</evidence>
<evidence type="ECO:0000313" key="2">
    <source>
        <dbReference type="EMBL" id="OLT61212.1"/>
    </source>
</evidence>
<dbReference type="EMBL" id="MKZS01000001">
    <property type="protein sequence ID" value="OLT61212.1"/>
    <property type="molecule type" value="Genomic_DNA"/>
</dbReference>
<protein>
    <submittedName>
        <fullName evidence="2">Uncharacterized protein</fullName>
    </submittedName>
</protein>
<sequence>MRKWIVFRAEKRQPGWKERKYAHSGSLTKTLFEHYDCSDKALPEPGYRPPEFIRVDQFVDPNYPDSSTHYRQSDWEVTRVETYTPDIPVDMDFDMVVICYCKHSPINAPLKPMPERQISVDSFGGDKDAYQNLNAENPVSLDRG</sequence>
<name>A0A1U7N5J0_9CYAN</name>
<dbReference type="AlphaFoldDB" id="A0A1U7N5J0"/>
<organism evidence="2 3">
    <name type="scientific">Moorena bouillonii PNG</name>
    <dbReference type="NCBI Taxonomy" id="568701"/>
    <lineage>
        <taxon>Bacteria</taxon>
        <taxon>Bacillati</taxon>
        <taxon>Cyanobacteriota</taxon>
        <taxon>Cyanophyceae</taxon>
        <taxon>Coleofasciculales</taxon>
        <taxon>Coleofasciculaceae</taxon>
        <taxon>Moorena</taxon>
    </lineage>
</organism>
<reference evidence="2 3" key="1">
    <citation type="submission" date="2016-10" db="EMBL/GenBank/DDBJ databases">
        <title>Comparative genomics uncovers the prolific and rare metabolic potential of the cyanobacterial genus Moorea.</title>
        <authorList>
            <person name="Leao T."/>
            <person name="Castelao G."/>
            <person name="Korobeynikov A."/>
            <person name="Monroe E.A."/>
            <person name="Podell S."/>
            <person name="Glukhov E."/>
            <person name="Allen E."/>
            <person name="Gerwick W.H."/>
            <person name="Gerwick L."/>
        </authorList>
    </citation>
    <scope>NUCLEOTIDE SEQUENCE [LARGE SCALE GENOMIC DNA]</scope>
    <source>
        <strain evidence="2 3">PNG5-198</strain>
    </source>
</reference>
<comment type="caution">
    <text evidence="2">The sequence shown here is derived from an EMBL/GenBank/DDBJ whole genome shotgun (WGS) entry which is preliminary data.</text>
</comment>
<gene>
    <name evidence="2" type="ORF">BJP37_21515</name>
</gene>
<dbReference type="RefSeq" id="WP_075902142.1">
    <property type="nucleotide sequence ID" value="NZ_MKZS01000001.1"/>
</dbReference>
<keyword evidence="3" id="KW-1185">Reference proteome</keyword>
<dbReference type="Proteomes" id="UP000186657">
    <property type="component" value="Unassembled WGS sequence"/>
</dbReference>
<accession>A0A1U7N5J0</accession>
<proteinExistence type="predicted"/>